<evidence type="ECO:0000256" key="6">
    <source>
        <dbReference type="ARBA" id="ARBA00022967"/>
    </source>
</evidence>
<evidence type="ECO:0000256" key="4">
    <source>
        <dbReference type="ARBA" id="ARBA00022741"/>
    </source>
</evidence>
<evidence type="ECO:0000256" key="2">
    <source>
        <dbReference type="ARBA" id="ARBA00022475"/>
    </source>
</evidence>
<dbReference type="SUPFAM" id="SSF50331">
    <property type="entry name" value="MOP-like"/>
    <property type="match status" value="1"/>
</dbReference>
<feature type="domain" description="ABC transporter" evidence="9">
    <location>
        <begin position="8"/>
        <end position="239"/>
    </location>
</feature>
<keyword evidence="2 8" id="KW-1003">Cell membrane</keyword>
<reference evidence="10 11" key="1">
    <citation type="submission" date="2015-12" db="EMBL/GenBank/DDBJ databases">
        <title>Diversity of Burkholderia near neighbor genomes.</title>
        <authorList>
            <person name="Sahl J."/>
            <person name="Wagner D."/>
            <person name="Keim P."/>
        </authorList>
    </citation>
    <scope>NUCLEOTIDE SEQUENCE [LARGE SCALE GENOMIC DNA]</scope>
    <source>
        <strain evidence="10 11">BDU8</strain>
    </source>
</reference>
<comment type="function">
    <text evidence="8">Part of the ABC transporter complex PotABCD involved in spermidine/putrescine import. Responsible for energy coupling to the transport system.</text>
</comment>
<keyword evidence="3" id="KW-0997">Cell inner membrane</keyword>
<gene>
    <name evidence="8" type="primary">potA</name>
    <name evidence="10" type="ORF">WS71_08575</name>
</gene>
<dbReference type="NCBIfam" id="TIGR01187">
    <property type="entry name" value="potA"/>
    <property type="match status" value="1"/>
</dbReference>
<proteinExistence type="inferred from homology"/>
<evidence type="ECO:0000313" key="10">
    <source>
        <dbReference type="EMBL" id="AOJ07355.1"/>
    </source>
</evidence>
<dbReference type="InterPro" id="IPR027417">
    <property type="entry name" value="P-loop_NTPase"/>
</dbReference>
<sequence length="363" mass="41159">MSQKDIIVSFRGVRKTYDGETLVVRHLDLDVYRGEFLTLLGPSGSGKTTCLMMLAGFEFPTGGEIWLDGVLLNRISPQKRNIGMVFQSYALFPHMTVEQNLAYPLTVRRVSVADRTRRVNDALKMVRMEGLAKRYPSQLSGGQQQRVALARALVFEPRLVLMDEPLGALDKQLRKQMQYELKSLHDKLGATFVYVTHDQDEALTMSDRVAVFDRGYIQQIDTVERLYERPDNAFVAKFIGDSNQLFGTVVSVEDGFCELRLQDDMHLHGVKVGDVRLGETATANIRPERLRLADPDCKSTRNTLVGKIRRLVYFGDHVRVHFAMTGHEDLLVKIPLGVEAQKNMIPGKYITLKFEAEHLRVFG</sequence>
<evidence type="ECO:0000259" key="9">
    <source>
        <dbReference type="PROSITE" id="PS50893"/>
    </source>
</evidence>
<dbReference type="Gene3D" id="2.40.50.100">
    <property type="match status" value="1"/>
</dbReference>
<comment type="subunit">
    <text evidence="8">The complex is composed of two ATP-binding proteins (PotA), two transmembrane proteins (PotB and PotC) and a solute-binding protein (PotD).</text>
</comment>
<dbReference type="InterPro" id="IPR008995">
    <property type="entry name" value="Mo/tungstate-bd_C_term_dom"/>
</dbReference>
<evidence type="ECO:0000256" key="3">
    <source>
        <dbReference type="ARBA" id="ARBA00022519"/>
    </source>
</evidence>
<keyword evidence="7 8" id="KW-0472">Membrane</keyword>
<dbReference type="GO" id="GO:0043190">
    <property type="term" value="C:ATP-binding cassette (ABC) transporter complex"/>
    <property type="evidence" value="ECO:0007669"/>
    <property type="project" value="InterPro"/>
</dbReference>
<dbReference type="Pfam" id="PF00005">
    <property type="entry name" value="ABC_tran"/>
    <property type="match status" value="1"/>
</dbReference>
<dbReference type="InterPro" id="IPR017871">
    <property type="entry name" value="ABC_transporter-like_CS"/>
</dbReference>
<dbReference type="Gene3D" id="3.40.50.300">
    <property type="entry name" value="P-loop containing nucleotide triphosphate hydrolases"/>
    <property type="match status" value="1"/>
</dbReference>
<dbReference type="SUPFAM" id="SSF52540">
    <property type="entry name" value="P-loop containing nucleoside triphosphate hydrolases"/>
    <property type="match status" value="1"/>
</dbReference>
<dbReference type="EMBL" id="CP013388">
    <property type="protein sequence ID" value="AOJ07355.1"/>
    <property type="molecule type" value="Genomic_DNA"/>
</dbReference>
<keyword evidence="1 8" id="KW-0813">Transport</keyword>
<dbReference type="PROSITE" id="PS00211">
    <property type="entry name" value="ABC_TRANSPORTER_1"/>
    <property type="match status" value="1"/>
</dbReference>
<dbReference type="GO" id="GO:0015417">
    <property type="term" value="F:ABC-type polyamine transporter activity"/>
    <property type="evidence" value="ECO:0007669"/>
    <property type="project" value="UniProtKB-EC"/>
</dbReference>
<dbReference type="AlphaFoldDB" id="A0A1B4FUJ4"/>
<dbReference type="Proteomes" id="UP000067711">
    <property type="component" value="Chromosome 2"/>
</dbReference>
<name>A0A1B4FUJ4_9BURK</name>
<dbReference type="PROSITE" id="PS50893">
    <property type="entry name" value="ABC_TRANSPORTER_2"/>
    <property type="match status" value="1"/>
</dbReference>
<keyword evidence="4 8" id="KW-0547">Nucleotide-binding</keyword>
<evidence type="ECO:0000313" key="11">
    <source>
        <dbReference type="Proteomes" id="UP000067711"/>
    </source>
</evidence>
<dbReference type="GO" id="GO:0005524">
    <property type="term" value="F:ATP binding"/>
    <property type="evidence" value="ECO:0007669"/>
    <property type="project" value="UniProtKB-KW"/>
</dbReference>
<dbReference type="GO" id="GO:0015847">
    <property type="term" value="P:putrescine transport"/>
    <property type="evidence" value="ECO:0007669"/>
    <property type="project" value="UniProtKB-ARBA"/>
</dbReference>
<comment type="similarity">
    <text evidence="8">Belongs to the ABC transporter superfamily. Spermidine/putrescine importer (TC 3.A.1.11.1) family.</text>
</comment>
<dbReference type="SMART" id="SM00382">
    <property type="entry name" value="AAA"/>
    <property type="match status" value="1"/>
</dbReference>
<dbReference type="PANTHER" id="PTHR42781:SF6">
    <property type="entry name" value="SPERMIDINE_PUTRESCINE IMPORT ATP-BINDING PROTEIN POTA"/>
    <property type="match status" value="1"/>
</dbReference>
<accession>A0A1B4FUJ4</accession>
<organism evidence="10 11">
    <name type="scientific">Burkholderia mayonis</name>
    <dbReference type="NCBI Taxonomy" id="1385591"/>
    <lineage>
        <taxon>Bacteria</taxon>
        <taxon>Pseudomonadati</taxon>
        <taxon>Pseudomonadota</taxon>
        <taxon>Betaproteobacteria</taxon>
        <taxon>Burkholderiales</taxon>
        <taxon>Burkholderiaceae</taxon>
        <taxon>Burkholderia</taxon>
        <taxon>pseudomallei group</taxon>
    </lineage>
</organism>
<dbReference type="FunFam" id="3.40.50.300:FF:000133">
    <property type="entry name" value="Spermidine/putrescine import ATP-binding protein PotA"/>
    <property type="match status" value="1"/>
</dbReference>
<dbReference type="Pfam" id="PF08402">
    <property type="entry name" value="TOBE_2"/>
    <property type="match status" value="1"/>
</dbReference>
<dbReference type="RefSeq" id="WP_082728040.1">
    <property type="nucleotide sequence ID" value="NZ_CP013388.1"/>
</dbReference>
<dbReference type="EC" id="7.6.2.11" evidence="8"/>
<protein>
    <recommendedName>
        <fullName evidence="8">Spermidine/putrescine import ATP-binding protein PotA</fullName>
        <ecNumber evidence="8">7.6.2.11</ecNumber>
    </recommendedName>
</protein>
<evidence type="ECO:0000256" key="7">
    <source>
        <dbReference type="ARBA" id="ARBA00023136"/>
    </source>
</evidence>
<evidence type="ECO:0000256" key="1">
    <source>
        <dbReference type="ARBA" id="ARBA00022448"/>
    </source>
</evidence>
<dbReference type="GO" id="GO:0016887">
    <property type="term" value="F:ATP hydrolysis activity"/>
    <property type="evidence" value="ECO:0007669"/>
    <property type="project" value="InterPro"/>
</dbReference>
<dbReference type="InterPro" id="IPR003439">
    <property type="entry name" value="ABC_transporter-like_ATP-bd"/>
</dbReference>
<dbReference type="PANTHER" id="PTHR42781">
    <property type="entry name" value="SPERMIDINE/PUTRESCINE IMPORT ATP-BINDING PROTEIN POTA"/>
    <property type="match status" value="1"/>
</dbReference>
<evidence type="ECO:0000256" key="5">
    <source>
        <dbReference type="ARBA" id="ARBA00022840"/>
    </source>
</evidence>
<comment type="catalytic activity">
    <reaction evidence="8">
        <text>ATP + H2O + polyamine-[polyamine-binding protein]Side 1 = ADP + phosphate + polyamineSide 2 + [polyamine-binding protein]Side 1.</text>
        <dbReference type="EC" id="7.6.2.11"/>
    </reaction>
</comment>
<dbReference type="InterPro" id="IPR013611">
    <property type="entry name" value="Transp-assoc_OB_typ2"/>
</dbReference>
<evidence type="ECO:0000256" key="8">
    <source>
        <dbReference type="RuleBase" id="RU364083"/>
    </source>
</evidence>
<dbReference type="InterPro" id="IPR050093">
    <property type="entry name" value="ABC_SmlMolc_Importer"/>
</dbReference>
<keyword evidence="6 8" id="KW-1278">Translocase</keyword>
<dbReference type="InterPro" id="IPR003593">
    <property type="entry name" value="AAA+_ATPase"/>
</dbReference>
<dbReference type="InterPro" id="IPR005893">
    <property type="entry name" value="PotA-like"/>
</dbReference>
<keyword evidence="5 8" id="KW-0067">ATP-binding</keyword>